<gene>
    <name evidence="2" type="ORF">KV395_03770</name>
</gene>
<feature type="transmembrane region" description="Helical" evidence="1">
    <location>
        <begin position="12"/>
        <end position="34"/>
    </location>
</feature>
<dbReference type="EMBL" id="CP078075">
    <property type="protein sequence ID" value="WDM42442.1"/>
    <property type="molecule type" value="Genomic_DNA"/>
</dbReference>
<protein>
    <submittedName>
        <fullName evidence="2">ABC transporter permease</fullName>
    </submittedName>
</protein>
<organism evidence="2 3">
    <name type="scientific">Microbacterium luteolum</name>
    <name type="common">Aureobacterium luteolum</name>
    <dbReference type="NCBI Taxonomy" id="69367"/>
    <lineage>
        <taxon>Bacteria</taxon>
        <taxon>Bacillati</taxon>
        <taxon>Actinomycetota</taxon>
        <taxon>Actinomycetes</taxon>
        <taxon>Micrococcales</taxon>
        <taxon>Microbacteriaceae</taxon>
        <taxon>Microbacterium</taxon>
    </lineage>
</organism>
<name>A0ABY7XN64_MICLT</name>
<evidence type="ECO:0000313" key="3">
    <source>
        <dbReference type="Proteomes" id="UP001215097"/>
    </source>
</evidence>
<dbReference type="Proteomes" id="UP001215097">
    <property type="component" value="Chromosome"/>
</dbReference>
<accession>A0ABY7XN64</accession>
<sequence>MRGVIQSEVLRSLSGLSILAVYFVALLIPAFVLFSDGSRLALAGLDSGAATVRLLEPLAWSGISAAFVGAYGVTREYYYGSIERTLTGVGFGRAFSGKLVAGAAIAIVLSVGIFVIWTAGVSLILAQNGLGLALTQDAWRVYTGGLAGAILGALIGGAVGWITRNYYVTAAIVLVFPMAVEFALLRTAPEVARFSPGMAIAALSVPGYQDRLLEFLPALSVGVAWAAALVAIAWVRGRRRVG</sequence>
<feature type="transmembrane region" description="Helical" evidence="1">
    <location>
        <begin position="215"/>
        <end position="235"/>
    </location>
</feature>
<dbReference type="RefSeq" id="WP_282216295.1">
    <property type="nucleotide sequence ID" value="NZ_BAAAUN010000001.1"/>
</dbReference>
<evidence type="ECO:0000313" key="2">
    <source>
        <dbReference type="EMBL" id="WDM42442.1"/>
    </source>
</evidence>
<feature type="transmembrane region" description="Helical" evidence="1">
    <location>
        <begin position="95"/>
        <end position="119"/>
    </location>
</feature>
<feature type="transmembrane region" description="Helical" evidence="1">
    <location>
        <begin position="166"/>
        <end position="185"/>
    </location>
</feature>
<feature type="transmembrane region" description="Helical" evidence="1">
    <location>
        <begin position="139"/>
        <end position="159"/>
    </location>
</feature>
<proteinExistence type="predicted"/>
<feature type="transmembrane region" description="Helical" evidence="1">
    <location>
        <begin position="54"/>
        <end position="74"/>
    </location>
</feature>
<keyword evidence="1" id="KW-1133">Transmembrane helix</keyword>
<evidence type="ECO:0000256" key="1">
    <source>
        <dbReference type="SAM" id="Phobius"/>
    </source>
</evidence>
<keyword evidence="3" id="KW-1185">Reference proteome</keyword>
<keyword evidence="1" id="KW-0472">Membrane</keyword>
<reference evidence="2 3" key="1">
    <citation type="submission" date="2021-06" db="EMBL/GenBank/DDBJ databases">
        <title>Genome-based taxonomic framework of Microbacterium strains isolated from marine environment, the description of four new species and reclassification of four preexisting species.</title>
        <authorList>
            <person name="Lee S.D."/>
            <person name="Kim S.-M."/>
            <person name="Byeon Y.-S."/>
            <person name="Yang H.L."/>
            <person name="Kim I.S."/>
        </authorList>
    </citation>
    <scope>NUCLEOTIDE SEQUENCE [LARGE SCALE GENOMIC DNA]</scope>
    <source>
        <strain evidence="2 3">KACC 14465</strain>
    </source>
</reference>
<keyword evidence="1" id="KW-0812">Transmembrane</keyword>